<dbReference type="AlphaFoldDB" id="A0A2T0U4J9"/>
<protein>
    <recommendedName>
        <fullName evidence="3">DUF922 domain-containing protein</fullName>
    </recommendedName>
</protein>
<reference evidence="1 2" key="1">
    <citation type="submission" date="2018-03" db="EMBL/GenBank/DDBJ databases">
        <title>Genomic Encyclopedia of Type Strains, Phase III (KMG-III): the genomes of soil and plant-associated and newly described type strains.</title>
        <authorList>
            <person name="Whitman W."/>
        </authorList>
    </citation>
    <scope>NUCLEOTIDE SEQUENCE [LARGE SCALE GENOMIC DNA]</scope>
    <source>
        <strain evidence="1 2">CGMCC 1.9313</strain>
    </source>
</reference>
<evidence type="ECO:0008006" key="3">
    <source>
        <dbReference type="Google" id="ProtNLM"/>
    </source>
</evidence>
<dbReference type="Pfam" id="PF06037">
    <property type="entry name" value="DUF922"/>
    <property type="match status" value="1"/>
</dbReference>
<evidence type="ECO:0000313" key="1">
    <source>
        <dbReference type="EMBL" id="PRY52857.1"/>
    </source>
</evidence>
<comment type="caution">
    <text evidence="1">The sequence shown here is derived from an EMBL/GenBank/DDBJ whole genome shotgun (WGS) entry which is preliminary data.</text>
</comment>
<gene>
    <name evidence="1" type="ORF">B0I27_105327</name>
</gene>
<accession>A0A2T0U4J9</accession>
<organism evidence="1 2">
    <name type="scientific">Arcticibacter pallidicorallinus</name>
    <dbReference type="NCBI Taxonomy" id="1259464"/>
    <lineage>
        <taxon>Bacteria</taxon>
        <taxon>Pseudomonadati</taxon>
        <taxon>Bacteroidota</taxon>
        <taxon>Sphingobacteriia</taxon>
        <taxon>Sphingobacteriales</taxon>
        <taxon>Sphingobacteriaceae</taxon>
        <taxon>Arcticibacter</taxon>
    </lineage>
</organism>
<dbReference type="InterPro" id="IPR010321">
    <property type="entry name" value="DUF922"/>
</dbReference>
<dbReference type="EMBL" id="PVTH01000005">
    <property type="protein sequence ID" value="PRY52857.1"/>
    <property type="molecule type" value="Genomic_DNA"/>
</dbReference>
<dbReference type="Proteomes" id="UP000238034">
    <property type="component" value="Unassembled WGS sequence"/>
</dbReference>
<proteinExistence type="predicted"/>
<sequence length="361" mass="40860">MRTHIIYKIIFTFFAGILLCVFDSSAQIVLGNIPPGVKPTEFYISQVHDKRTNKEPIAKLLVTSHTNKMISQQTDLQGGPATAINRYLNRNLPKNQSLTAVTMGIEDLHVRETALSNGNISGKVTLKASFGLPKNYGVAPLVTTQYAVNYVRSPTLSPQIEGYLRTLLKSSLTYFNNWMNENADTDPRLAKSVKFTLSDYSEKTEGDTIYYSPKRKLRWDDFQSRNISSNKYQALVMPGIGYIQDAKIINGVVHVHIAVKAYLPKSAAWSRSTGRDAYTLNHEQRHFDIVKIIAEQFKEKVKNADLQPDTYDAFLNMQYLDTMRDAHAMQKAYDKETSHGLNRVAQASWDEKIDKLLGLTR</sequence>
<name>A0A2T0U4J9_9SPHI</name>
<keyword evidence="2" id="KW-1185">Reference proteome</keyword>
<evidence type="ECO:0000313" key="2">
    <source>
        <dbReference type="Proteomes" id="UP000238034"/>
    </source>
</evidence>